<protein>
    <submittedName>
        <fullName evidence="8">Uncharacterized protein</fullName>
    </submittedName>
</protein>
<reference evidence="8" key="1">
    <citation type="submission" date="2023-06" db="EMBL/GenBank/DDBJ databases">
        <authorList>
            <consortium name="Lawrence Berkeley National Laboratory"/>
            <person name="Ahrendt S."/>
            <person name="Sahu N."/>
            <person name="Indic B."/>
            <person name="Wong-Bajracharya J."/>
            <person name="Merenyi Z."/>
            <person name="Ke H.-M."/>
            <person name="Monk M."/>
            <person name="Kocsube S."/>
            <person name="Drula E."/>
            <person name="Lipzen A."/>
            <person name="Balint B."/>
            <person name="Henrissat B."/>
            <person name="Andreopoulos B."/>
            <person name="Martin F.M."/>
            <person name="Harder C.B."/>
            <person name="Rigling D."/>
            <person name="Ford K.L."/>
            <person name="Foster G.D."/>
            <person name="Pangilinan J."/>
            <person name="Papanicolaou A."/>
            <person name="Barry K."/>
            <person name="LaButti K."/>
            <person name="Viragh M."/>
            <person name="Koriabine M."/>
            <person name="Yan M."/>
            <person name="Riley R."/>
            <person name="Champramary S."/>
            <person name="Plett K.L."/>
            <person name="Tsai I.J."/>
            <person name="Slot J."/>
            <person name="Sipos G."/>
            <person name="Plett J."/>
            <person name="Nagy L.G."/>
            <person name="Grigoriev I.V."/>
        </authorList>
    </citation>
    <scope>NUCLEOTIDE SEQUENCE</scope>
    <source>
        <strain evidence="8">CCBAS 213</strain>
    </source>
</reference>
<dbReference type="PANTHER" id="PTHR12226:SF2">
    <property type="entry name" value="MANNOSE-P-DOLICHOL UTILIZATION DEFECT 1 PROTEIN"/>
    <property type="match status" value="1"/>
</dbReference>
<evidence type="ECO:0000313" key="9">
    <source>
        <dbReference type="Proteomes" id="UP001175211"/>
    </source>
</evidence>
<comment type="similarity">
    <text evidence="7">Belongs to the MPDU1 (TC 2.A.43.3) family.</text>
</comment>
<dbReference type="InterPro" id="IPR006603">
    <property type="entry name" value="PQ-loop_rpt"/>
</dbReference>
<evidence type="ECO:0000256" key="3">
    <source>
        <dbReference type="ARBA" id="ARBA00022692"/>
    </source>
</evidence>
<dbReference type="EMBL" id="JAUEPS010000010">
    <property type="protein sequence ID" value="KAK0461950.1"/>
    <property type="molecule type" value="Genomic_DNA"/>
</dbReference>
<accession>A0AA39NAB3</accession>
<comment type="caution">
    <text evidence="8">The sequence shown here is derived from an EMBL/GenBank/DDBJ whole genome shotgun (WGS) entry which is preliminary data.</text>
</comment>
<organism evidence="8 9">
    <name type="scientific">Armillaria tabescens</name>
    <name type="common">Ringless honey mushroom</name>
    <name type="synonym">Agaricus tabescens</name>
    <dbReference type="NCBI Taxonomy" id="1929756"/>
    <lineage>
        <taxon>Eukaryota</taxon>
        <taxon>Fungi</taxon>
        <taxon>Dikarya</taxon>
        <taxon>Basidiomycota</taxon>
        <taxon>Agaricomycotina</taxon>
        <taxon>Agaricomycetes</taxon>
        <taxon>Agaricomycetidae</taxon>
        <taxon>Agaricales</taxon>
        <taxon>Marasmiineae</taxon>
        <taxon>Physalacriaceae</taxon>
        <taxon>Desarmillaria</taxon>
    </lineage>
</organism>
<dbReference type="InterPro" id="IPR016817">
    <property type="entry name" value="MannP-dilichol_defect-1"/>
</dbReference>
<name>A0AA39NAB3_ARMTA</name>
<sequence length="249" mass="27602">MTTITRNLPWLVRDLGVSIIGQECYTSLVENLALTDVQCLKYALSKGLGVGIVIGGSIMKVPQLLLILRAHSARGLSLTAVCLRNTCLLHKPLLFVSKRVPFLNIRREPVFNSSKRTHYLSYRLLLPSVTQAQRQPRNRIPRDASYRGITGHCPRRNPILPATFYSSIVYLLQAAANTAELPRSVNRATFRIRSLVTDHRMLGEVVYDTAGSGGLASFRQLPSGVGVERNPWFSVMDILGKNGSRGEGF</sequence>
<dbReference type="GeneID" id="85360629"/>
<evidence type="ECO:0000256" key="4">
    <source>
        <dbReference type="ARBA" id="ARBA00022737"/>
    </source>
</evidence>
<dbReference type="Proteomes" id="UP001175211">
    <property type="component" value="Unassembled WGS sequence"/>
</dbReference>
<evidence type="ECO:0000313" key="8">
    <source>
        <dbReference type="EMBL" id="KAK0461950.1"/>
    </source>
</evidence>
<dbReference type="PANTHER" id="PTHR12226">
    <property type="entry name" value="MANNOSE-P-DOLICHOL UTILIZATION DEFECT 1 LEC35 -RELATED"/>
    <property type="match status" value="1"/>
</dbReference>
<dbReference type="AlphaFoldDB" id="A0AA39NAB3"/>
<dbReference type="RefSeq" id="XP_060333688.1">
    <property type="nucleotide sequence ID" value="XM_060477081.1"/>
</dbReference>
<comment type="subcellular location">
    <subcellularLocation>
        <location evidence="1">Membrane</location>
        <topology evidence="1">Multi-pass membrane protein</topology>
    </subcellularLocation>
</comment>
<keyword evidence="2" id="KW-0813">Transport</keyword>
<proteinExistence type="inferred from homology"/>
<evidence type="ECO:0000256" key="5">
    <source>
        <dbReference type="ARBA" id="ARBA00022989"/>
    </source>
</evidence>
<keyword evidence="6" id="KW-0472">Membrane</keyword>
<evidence type="ECO:0000256" key="6">
    <source>
        <dbReference type="ARBA" id="ARBA00023136"/>
    </source>
</evidence>
<keyword evidence="9" id="KW-1185">Reference proteome</keyword>
<evidence type="ECO:0000256" key="2">
    <source>
        <dbReference type="ARBA" id="ARBA00022448"/>
    </source>
</evidence>
<evidence type="ECO:0000256" key="7">
    <source>
        <dbReference type="ARBA" id="ARBA00038475"/>
    </source>
</evidence>
<keyword evidence="4" id="KW-0677">Repeat</keyword>
<keyword evidence="3" id="KW-0812">Transmembrane</keyword>
<dbReference type="GO" id="GO:0016020">
    <property type="term" value="C:membrane"/>
    <property type="evidence" value="ECO:0007669"/>
    <property type="project" value="UniProtKB-SubCell"/>
</dbReference>
<evidence type="ECO:0000256" key="1">
    <source>
        <dbReference type="ARBA" id="ARBA00004141"/>
    </source>
</evidence>
<dbReference type="Pfam" id="PF04193">
    <property type="entry name" value="PQ-loop"/>
    <property type="match status" value="1"/>
</dbReference>
<keyword evidence="5" id="KW-1133">Transmembrane helix</keyword>
<gene>
    <name evidence="8" type="ORF">EV420DRAFT_1640249</name>
</gene>